<name>A0A0H2RAJ1_9AGAM</name>
<keyword evidence="3" id="KW-1185">Reference proteome</keyword>
<feature type="region of interest" description="Disordered" evidence="1">
    <location>
        <begin position="570"/>
        <end position="594"/>
    </location>
</feature>
<sequence length="627" mass="70100">MSNNSNSQIASLIRTDTLSTVSTNATAPNLPGPGRNIGLLLDRVGKHVETIFNKCATRFKMGPVATARKIRQLRRYDELTVQERYSLPPMQLPKSEAKKLRRYCDKLLKFIRVVNGGFNKATGQMDRKNIKKIFQRYNKQDISVDGLFYHYEELMEIWVDAVYPFILTGHFPILVGYTKLGGALYCARDSSQHFSLACVEAGSKYAVFQNDSGEKQSLEYFWVTVLRFDPCAITAHHASRIQGAMDPTGPLHWRRIWPSEDPSLQSLIEETQYSRLKKNIVPFLDECAKEAVRNVEGYAFLPAVLSDVGYESTESDKTSSFKDLEEDSDSGGGGNDIFSKDATSDSFSGASEALANVSERLEEGAKIHGESERDETVSWVQGGSSLQSDETREHDLENSNDEDYFTLRKSSTGTRAARDNCERRTEDTSGGKCDAEEKVPRSNEDVSSEMRKTLDNEGYVVSCETEDSKESKVSTPSAHPIGSSVGETRGCFSRETHEAAINDAELPPSSVDPRAEILYPLQALKDEAALGERDEEERSEEVNRLAGTVDVMMIDDGTAHIPETRSGLTELAGREDSVSCEEIEPSTGVAEGEERISKENPEYWKEMYLREQRKTAGLEEEVRRLRQ</sequence>
<accession>A0A0H2RAJ1</accession>
<feature type="compositionally biased region" description="Basic and acidic residues" evidence="1">
    <location>
        <begin position="314"/>
        <end position="323"/>
    </location>
</feature>
<feature type="region of interest" description="Disordered" evidence="1">
    <location>
        <begin position="412"/>
        <end position="488"/>
    </location>
</feature>
<evidence type="ECO:0000313" key="3">
    <source>
        <dbReference type="Proteomes" id="UP000053477"/>
    </source>
</evidence>
<feature type="compositionally biased region" description="Polar residues" evidence="1">
    <location>
        <begin position="378"/>
        <end position="388"/>
    </location>
</feature>
<dbReference type="Proteomes" id="UP000053477">
    <property type="component" value="Unassembled WGS sequence"/>
</dbReference>
<feature type="region of interest" description="Disordered" evidence="1">
    <location>
        <begin position="312"/>
        <end position="345"/>
    </location>
</feature>
<protein>
    <submittedName>
        <fullName evidence="2">Uncharacterized protein</fullName>
    </submittedName>
</protein>
<evidence type="ECO:0000256" key="1">
    <source>
        <dbReference type="SAM" id="MobiDB-lite"/>
    </source>
</evidence>
<evidence type="ECO:0000313" key="2">
    <source>
        <dbReference type="EMBL" id="KLO08849.1"/>
    </source>
</evidence>
<dbReference type="EMBL" id="KQ086075">
    <property type="protein sequence ID" value="KLO08849.1"/>
    <property type="molecule type" value="Genomic_DNA"/>
</dbReference>
<feature type="region of interest" description="Disordered" evidence="1">
    <location>
        <begin position="365"/>
        <end position="398"/>
    </location>
</feature>
<organism evidence="2 3">
    <name type="scientific">Schizopora paradoxa</name>
    <dbReference type="NCBI Taxonomy" id="27342"/>
    <lineage>
        <taxon>Eukaryota</taxon>
        <taxon>Fungi</taxon>
        <taxon>Dikarya</taxon>
        <taxon>Basidiomycota</taxon>
        <taxon>Agaricomycotina</taxon>
        <taxon>Agaricomycetes</taxon>
        <taxon>Hymenochaetales</taxon>
        <taxon>Schizoporaceae</taxon>
        <taxon>Schizopora</taxon>
    </lineage>
</organism>
<dbReference type="AlphaFoldDB" id="A0A0H2RAJ1"/>
<dbReference type="InParanoid" id="A0A0H2RAJ1"/>
<feature type="compositionally biased region" description="Basic and acidic residues" evidence="1">
    <location>
        <begin position="416"/>
        <end position="455"/>
    </location>
</feature>
<gene>
    <name evidence="2" type="ORF">SCHPADRAFT_944120</name>
</gene>
<feature type="compositionally biased region" description="Basic and acidic residues" evidence="1">
    <location>
        <begin position="365"/>
        <end position="376"/>
    </location>
</feature>
<proteinExistence type="predicted"/>
<reference evidence="2 3" key="1">
    <citation type="submission" date="2015-04" db="EMBL/GenBank/DDBJ databases">
        <title>Complete genome sequence of Schizopora paradoxa KUC8140, a cosmopolitan wood degrader in East Asia.</title>
        <authorList>
            <consortium name="DOE Joint Genome Institute"/>
            <person name="Min B."/>
            <person name="Park H."/>
            <person name="Jang Y."/>
            <person name="Kim J.-J."/>
            <person name="Kim K.H."/>
            <person name="Pangilinan J."/>
            <person name="Lipzen A."/>
            <person name="Riley R."/>
            <person name="Grigoriev I.V."/>
            <person name="Spatafora J.W."/>
            <person name="Choi I.-G."/>
        </authorList>
    </citation>
    <scope>NUCLEOTIDE SEQUENCE [LARGE SCALE GENOMIC DNA]</scope>
    <source>
        <strain evidence="2 3">KUC8140</strain>
    </source>
</reference>